<dbReference type="RefSeq" id="WP_021234303.1">
    <property type="nucleotide sequence ID" value="NZ_ATHL01000076.1"/>
</dbReference>
<dbReference type="Pfam" id="PF13649">
    <property type="entry name" value="Methyltransf_25"/>
    <property type="match status" value="1"/>
</dbReference>
<dbReference type="SUPFAM" id="SSF53335">
    <property type="entry name" value="S-adenosyl-L-methionine-dependent methyltransferases"/>
    <property type="match status" value="1"/>
</dbReference>
<evidence type="ECO:0000259" key="1">
    <source>
        <dbReference type="Pfam" id="PF13649"/>
    </source>
</evidence>
<dbReference type="InterPro" id="IPR029063">
    <property type="entry name" value="SAM-dependent_MTases_sf"/>
</dbReference>
<protein>
    <recommendedName>
        <fullName evidence="1">Methyltransferase domain-containing protein</fullName>
    </recommendedName>
</protein>
<dbReference type="Gene3D" id="3.40.50.150">
    <property type="entry name" value="Vaccinia Virus protein VP39"/>
    <property type="match status" value="1"/>
</dbReference>
<evidence type="ECO:0000313" key="2">
    <source>
        <dbReference type="EMBL" id="EQB15410.1"/>
    </source>
</evidence>
<dbReference type="EMBL" id="ATHL01000076">
    <property type="protein sequence ID" value="EQB15410.1"/>
    <property type="molecule type" value="Genomic_DNA"/>
</dbReference>
<organism evidence="2 3">
    <name type="scientific">Novosphingobium lindaniclasticum LE124</name>
    <dbReference type="NCBI Taxonomy" id="1096930"/>
    <lineage>
        <taxon>Bacteria</taxon>
        <taxon>Pseudomonadati</taxon>
        <taxon>Pseudomonadota</taxon>
        <taxon>Alphaproteobacteria</taxon>
        <taxon>Sphingomonadales</taxon>
        <taxon>Sphingomonadaceae</taxon>
        <taxon>Novosphingobium</taxon>
    </lineage>
</organism>
<sequence>MTDLRQRSPEPEWMDGDAVTPEEFAACIEDLAKVNTVTLARPPTLTFLDRAFAATPSQRVLTVVDVGFGAGDMLRSLARRARRRGRVVRLIGFDINPRSEPVARRLTAPDMAIDYRTGDAFAMAQNEPVDLVVSSLVTHHMSDAGIVDFLRWMERKAELGWFVNDLHRNAIAYHGFTLLSAAMRWHPFVRHDGPLSIARAFRRDDWDGLLARAGLGGRANVHWRFPFRYCVERTKW</sequence>
<proteinExistence type="predicted"/>
<dbReference type="eggNOG" id="COG2226">
    <property type="taxonomic scope" value="Bacteria"/>
</dbReference>
<gene>
    <name evidence="2" type="ORF">L284_12285</name>
</gene>
<evidence type="ECO:0000313" key="3">
    <source>
        <dbReference type="Proteomes" id="UP000015527"/>
    </source>
</evidence>
<accession>T0IUA4</accession>
<feature type="domain" description="Methyltransferase" evidence="1">
    <location>
        <begin position="63"/>
        <end position="155"/>
    </location>
</feature>
<dbReference type="OrthoDB" id="9800454at2"/>
<dbReference type="Proteomes" id="UP000015527">
    <property type="component" value="Unassembled WGS sequence"/>
</dbReference>
<dbReference type="AlphaFoldDB" id="T0IUA4"/>
<dbReference type="InterPro" id="IPR041698">
    <property type="entry name" value="Methyltransf_25"/>
</dbReference>
<reference evidence="2 3" key="1">
    <citation type="journal article" date="2013" name="Genome Announc.">
        <title>Genome Sequence of Novosphingobium lindaniclasticum LE124T, Isolated from a Hexachlorocyclohexane Dumpsite.</title>
        <authorList>
            <person name="Saxena A."/>
            <person name="Nayyar N."/>
            <person name="Sangwan N."/>
            <person name="Kumari R."/>
            <person name="Khurana J.P."/>
            <person name="Lal R."/>
        </authorList>
    </citation>
    <scope>NUCLEOTIDE SEQUENCE [LARGE SCALE GENOMIC DNA]</scope>
    <source>
        <strain evidence="2 3">LE124</strain>
    </source>
</reference>
<comment type="caution">
    <text evidence="2">The sequence shown here is derived from an EMBL/GenBank/DDBJ whole genome shotgun (WGS) entry which is preliminary data.</text>
</comment>
<name>T0IUA4_9SPHN</name>
<dbReference type="PATRIC" id="fig|1096930.3.peg.2451"/>
<keyword evidence="3" id="KW-1185">Reference proteome</keyword>